<accession>A0ABW6PN26</accession>
<evidence type="ECO:0000313" key="2">
    <source>
        <dbReference type="Proteomes" id="UP001601444"/>
    </source>
</evidence>
<protein>
    <submittedName>
        <fullName evidence="1">Uncharacterized protein</fullName>
    </submittedName>
</protein>
<gene>
    <name evidence="1" type="ORF">ACFYTF_13130</name>
</gene>
<keyword evidence="2" id="KW-1185">Reference proteome</keyword>
<evidence type="ECO:0000313" key="1">
    <source>
        <dbReference type="EMBL" id="MFF0543768.1"/>
    </source>
</evidence>
<dbReference type="EMBL" id="JBIAMX010000006">
    <property type="protein sequence ID" value="MFF0543768.1"/>
    <property type="molecule type" value="Genomic_DNA"/>
</dbReference>
<reference evidence="1 2" key="1">
    <citation type="submission" date="2024-10" db="EMBL/GenBank/DDBJ databases">
        <title>The Natural Products Discovery Center: Release of the First 8490 Sequenced Strains for Exploring Actinobacteria Biosynthetic Diversity.</title>
        <authorList>
            <person name="Kalkreuter E."/>
            <person name="Kautsar S.A."/>
            <person name="Yang D."/>
            <person name="Bader C.D."/>
            <person name="Teijaro C.N."/>
            <person name="Fluegel L."/>
            <person name="Davis C.M."/>
            <person name="Simpson J.R."/>
            <person name="Lauterbach L."/>
            <person name="Steele A.D."/>
            <person name="Gui C."/>
            <person name="Meng S."/>
            <person name="Li G."/>
            <person name="Viehrig K."/>
            <person name="Ye F."/>
            <person name="Su P."/>
            <person name="Kiefer A.F."/>
            <person name="Nichols A."/>
            <person name="Cepeda A.J."/>
            <person name="Yan W."/>
            <person name="Fan B."/>
            <person name="Jiang Y."/>
            <person name="Adhikari A."/>
            <person name="Zheng C.-J."/>
            <person name="Schuster L."/>
            <person name="Cowan T.M."/>
            <person name="Smanski M.J."/>
            <person name="Chevrette M.G."/>
            <person name="De Carvalho L.P.S."/>
            <person name="Shen B."/>
        </authorList>
    </citation>
    <scope>NUCLEOTIDE SEQUENCE [LARGE SCALE GENOMIC DNA]</scope>
    <source>
        <strain evidence="1 2">NPDC004045</strain>
    </source>
</reference>
<dbReference type="RefSeq" id="WP_157225036.1">
    <property type="nucleotide sequence ID" value="NZ_JBIAMX010000006.1"/>
</dbReference>
<proteinExistence type="predicted"/>
<comment type="caution">
    <text evidence="1">The sequence shown here is derived from an EMBL/GenBank/DDBJ whole genome shotgun (WGS) entry which is preliminary data.</text>
</comment>
<organism evidence="1 2">
    <name type="scientific">Nocardia thailandica</name>
    <dbReference type="NCBI Taxonomy" id="257275"/>
    <lineage>
        <taxon>Bacteria</taxon>
        <taxon>Bacillati</taxon>
        <taxon>Actinomycetota</taxon>
        <taxon>Actinomycetes</taxon>
        <taxon>Mycobacteriales</taxon>
        <taxon>Nocardiaceae</taxon>
        <taxon>Nocardia</taxon>
    </lineage>
</organism>
<dbReference type="Proteomes" id="UP001601444">
    <property type="component" value="Unassembled WGS sequence"/>
</dbReference>
<name>A0ABW6PN26_9NOCA</name>
<sequence>MSGSVEVTVALSGAGLDAEQLDENTRRLRTELLGLDVEHVTAAAGPPAPEGTRGVDMAAIGQLVVGVGPGLVALRQLLETLRGWRSDRRGVGIVVQIGDDRIELDEASDDSERELVEAFVRRHAQVAES</sequence>